<dbReference type="InterPro" id="IPR036250">
    <property type="entry name" value="AcylCo_DH-like_C"/>
</dbReference>
<dbReference type="AlphaFoldDB" id="A0A1G8BGB9"/>
<name>A0A1G8BGB9_9NOCA</name>
<dbReference type="InterPro" id="IPR006091">
    <property type="entry name" value="Acyl-CoA_Oxase/DH_mid-dom"/>
</dbReference>
<dbReference type="PANTHER" id="PTHR43292:SF4">
    <property type="entry name" value="ACYL-COA DEHYDROGENASE FADE34"/>
    <property type="match status" value="1"/>
</dbReference>
<feature type="domain" description="Acyl-CoA dehydrogenase/oxidase N-terminal" evidence="8">
    <location>
        <begin position="6"/>
        <end position="111"/>
    </location>
</feature>
<dbReference type="Proteomes" id="UP000183263">
    <property type="component" value="Unassembled WGS sequence"/>
</dbReference>
<dbReference type="EMBL" id="FNDN01000001">
    <property type="protein sequence ID" value="SDH32063.1"/>
    <property type="molecule type" value="Genomic_DNA"/>
</dbReference>
<dbReference type="InterPro" id="IPR037069">
    <property type="entry name" value="AcylCoA_DH/ox_N_sf"/>
</dbReference>
<evidence type="ECO:0000259" key="6">
    <source>
        <dbReference type="Pfam" id="PF00441"/>
    </source>
</evidence>
<dbReference type="InterPro" id="IPR009075">
    <property type="entry name" value="AcylCo_DH/oxidase_C"/>
</dbReference>
<sequence>MTIATTDEQRAAVDAVRSWADAVDPRASTRQGPAGSWRGTWQGLSELGIFSVAVPTDMGGSGASIADLAAMVEEAARALAPGPVLTTAVAATVVGRSGGVAAKRWAAELADGALPCALIAPADVGEVRASPSADGGLVLDGDAGCAIGADGETAILLRADTGDGSVWVLADPAADGMEIELLDSIDKSRALARVVCESVVVAADRVVGDVPDGLVDDFLAALAAAEAAGVARWCLGTAVEHAKVREQFGAPIGSFQAIKHLCAEMLCRVEKAGVLAWDAAVAAEDGWQADSELPVAAAAAAAVALDAAVDNAEDCIQVLGGIGFTWEHDAHFYLRRAIGQRQLLGGSGRHRARLTALSRAGRRRTLSLDVESVDGTVDVAAERARVRADVAAVAALPEGERRVALADSGYLVPHWPPPFGRGATPLGQLIVDEELDAAGIERPDLVIGAWAVPTILEHGVPEQIERFAGPTLRGEIEWCQLFSEPGAGSDLASLRTVAERVDGGWRLQGQKVWTSRAREADWGICLARTDRDAPKHRGITYFLVDMRSPGITIAPLREITGDALFNEVFLDDVFVPDDAVVGSPGDGWKLARTTLANERVAMSGGSALGGAMEELLALADRPDPVVDDRIGDLAAHAMVGSLLGLRGTLRALGGQDPGPESSVRKLVGVRQRQDVAELAMDIAGTAGWAEGPLTREFLNTRCLSIAGGTTQILLTVAAERLLGLPRG</sequence>
<dbReference type="InterPro" id="IPR046373">
    <property type="entry name" value="Acyl-CoA_Oxase/DH_mid-dom_sf"/>
</dbReference>
<dbReference type="InterPro" id="IPR009100">
    <property type="entry name" value="AcylCoA_DH/oxidase_NM_dom_sf"/>
</dbReference>
<comment type="similarity">
    <text evidence="2">Belongs to the acyl-CoA dehydrogenase family.</text>
</comment>
<dbReference type="Pfam" id="PF02770">
    <property type="entry name" value="Acyl-CoA_dh_M"/>
    <property type="match status" value="1"/>
</dbReference>
<keyword evidence="10" id="KW-1185">Reference proteome</keyword>
<evidence type="ECO:0000256" key="2">
    <source>
        <dbReference type="ARBA" id="ARBA00009347"/>
    </source>
</evidence>
<dbReference type="Gene3D" id="1.20.140.10">
    <property type="entry name" value="Butyryl-CoA Dehydrogenase, subunit A, domain 3"/>
    <property type="match status" value="2"/>
</dbReference>
<dbReference type="Pfam" id="PF00441">
    <property type="entry name" value="Acyl-CoA_dh_1"/>
    <property type="match status" value="2"/>
</dbReference>
<keyword evidence="4" id="KW-0274">FAD</keyword>
<keyword evidence="5" id="KW-0560">Oxidoreductase</keyword>
<dbReference type="GO" id="GO:0016627">
    <property type="term" value="F:oxidoreductase activity, acting on the CH-CH group of donors"/>
    <property type="evidence" value="ECO:0007669"/>
    <property type="project" value="InterPro"/>
</dbReference>
<dbReference type="Pfam" id="PF02771">
    <property type="entry name" value="Acyl-CoA_dh_N"/>
    <property type="match status" value="1"/>
</dbReference>
<dbReference type="SUPFAM" id="SSF56645">
    <property type="entry name" value="Acyl-CoA dehydrogenase NM domain-like"/>
    <property type="match status" value="2"/>
</dbReference>
<dbReference type="RefSeq" id="WP_072740146.1">
    <property type="nucleotide sequence ID" value="NZ_CP048813.1"/>
</dbReference>
<evidence type="ECO:0000256" key="1">
    <source>
        <dbReference type="ARBA" id="ARBA00001974"/>
    </source>
</evidence>
<evidence type="ECO:0000259" key="7">
    <source>
        <dbReference type="Pfam" id="PF02770"/>
    </source>
</evidence>
<proteinExistence type="inferred from homology"/>
<evidence type="ECO:0000256" key="5">
    <source>
        <dbReference type="ARBA" id="ARBA00023002"/>
    </source>
</evidence>
<evidence type="ECO:0000313" key="10">
    <source>
        <dbReference type="Proteomes" id="UP000183263"/>
    </source>
</evidence>
<dbReference type="GO" id="GO:0005886">
    <property type="term" value="C:plasma membrane"/>
    <property type="evidence" value="ECO:0007669"/>
    <property type="project" value="TreeGrafter"/>
</dbReference>
<evidence type="ECO:0000256" key="4">
    <source>
        <dbReference type="ARBA" id="ARBA00022827"/>
    </source>
</evidence>
<protein>
    <recommendedName>
        <fullName evidence="11">Acyl-CoA dehydrogenase</fullName>
    </recommendedName>
</protein>
<feature type="domain" description="Acyl-CoA dehydrogenase/oxidase C-terminal" evidence="6">
    <location>
        <begin position="585"/>
        <end position="722"/>
    </location>
</feature>
<keyword evidence="3" id="KW-0285">Flavoprotein</keyword>
<gene>
    <name evidence="9" type="ORF">SAMN05444695_101852</name>
</gene>
<comment type="cofactor">
    <cofactor evidence="1">
        <name>FAD</name>
        <dbReference type="ChEBI" id="CHEBI:57692"/>
    </cofactor>
</comment>
<dbReference type="OrthoDB" id="2431337at2"/>
<dbReference type="Gene3D" id="1.10.540.10">
    <property type="entry name" value="Acyl-CoA dehydrogenase/oxidase, N-terminal domain"/>
    <property type="match status" value="2"/>
</dbReference>
<evidence type="ECO:0000256" key="3">
    <source>
        <dbReference type="ARBA" id="ARBA00022630"/>
    </source>
</evidence>
<dbReference type="InterPro" id="IPR013786">
    <property type="entry name" value="AcylCoA_DH/ox_N"/>
</dbReference>
<accession>A0A1G8BGB9</accession>
<feature type="domain" description="Acyl-CoA dehydrogenase/oxidase C-terminal" evidence="6">
    <location>
        <begin position="222"/>
        <end position="352"/>
    </location>
</feature>
<organism evidence="9 10">
    <name type="scientific">Rhodococcus triatomae</name>
    <dbReference type="NCBI Taxonomy" id="300028"/>
    <lineage>
        <taxon>Bacteria</taxon>
        <taxon>Bacillati</taxon>
        <taxon>Actinomycetota</taxon>
        <taxon>Actinomycetes</taxon>
        <taxon>Mycobacteriales</taxon>
        <taxon>Nocardiaceae</taxon>
        <taxon>Rhodococcus</taxon>
    </lineage>
</organism>
<dbReference type="SUPFAM" id="SSF47203">
    <property type="entry name" value="Acyl-CoA dehydrogenase C-terminal domain-like"/>
    <property type="match status" value="2"/>
</dbReference>
<dbReference type="GO" id="GO:0050660">
    <property type="term" value="F:flavin adenine dinucleotide binding"/>
    <property type="evidence" value="ECO:0007669"/>
    <property type="project" value="InterPro"/>
</dbReference>
<reference evidence="9 10" key="1">
    <citation type="submission" date="2016-10" db="EMBL/GenBank/DDBJ databases">
        <authorList>
            <person name="de Groot N.N."/>
        </authorList>
    </citation>
    <scope>NUCLEOTIDE SEQUENCE [LARGE SCALE GENOMIC DNA]</scope>
    <source>
        <strain evidence="9 10">DSM 44892</strain>
    </source>
</reference>
<dbReference type="Gene3D" id="2.40.110.10">
    <property type="entry name" value="Butyryl-CoA Dehydrogenase, subunit A, domain 2"/>
    <property type="match status" value="2"/>
</dbReference>
<evidence type="ECO:0000313" key="9">
    <source>
        <dbReference type="EMBL" id="SDH32063.1"/>
    </source>
</evidence>
<dbReference type="FunFam" id="2.40.110.10:FF:000011">
    <property type="entry name" value="Acyl-CoA dehydrogenase FadE34"/>
    <property type="match status" value="1"/>
</dbReference>
<dbReference type="PANTHER" id="PTHR43292">
    <property type="entry name" value="ACYL-COA DEHYDROGENASE"/>
    <property type="match status" value="1"/>
</dbReference>
<dbReference type="InterPro" id="IPR052161">
    <property type="entry name" value="Mycobact_Acyl-CoA_DH"/>
</dbReference>
<feature type="domain" description="Acyl-CoA oxidase/dehydrogenase middle" evidence="7">
    <location>
        <begin position="479"/>
        <end position="572"/>
    </location>
</feature>
<evidence type="ECO:0008006" key="11">
    <source>
        <dbReference type="Google" id="ProtNLM"/>
    </source>
</evidence>
<evidence type="ECO:0000259" key="8">
    <source>
        <dbReference type="Pfam" id="PF02771"/>
    </source>
</evidence>